<dbReference type="InterPro" id="IPR017853">
    <property type="entry name" value="GH"/>
</dbReference>
<keyword evidence="2" id="KW-0472">Membrane</keyword>
<dbReference type="Gene3D" id="3.20.20.80">
    <property type="entry name" value="Glycosidases"/>
    <property type="match status" value="1"/>
</dbReference>
<name>A0A955RLV4_9BACT</name>
<dbReference type="InterPro" id="IPR018247">
    <property type="entry name" value="EF_Hand_1_Ca_BS"/>
</dbReference>
<dbReference type="GO" id="GO:0000272">
    <property type="term" value="P:polysaccharide catabolic process"/>
    <property type="evidence" value="ECO:0007669"/>
    <property type="project" value="InterPro"/>
</dbReference>
<reference evidence="3" key="2">
    <citation type="journal article" date="2021" name="Microbiome">
        <title>Successional dynamics and alternative stable states in a saline activated sludge microbial community over 9 years.</title>
        <authorList>
            <person name="Wang Y."/>
            <person name="Ye J."/>
            <person name="Ju F."/>
            <person name="Liu L."/>
            <person name="Boyd J.A."/>
            <person name="Deng Y."/>
            <person name="Parks D.H."/>
            <person name="Jiang X."/>
            <person name="Yin X."/>
            <person name="Woodcroft B.J."/>
            <person name="Tyson G.W."/>
            <person name="Hugenholtz P."/>
            <person name="Polz M.F."/>
            <person name="Zhang T."/>
        </authorList>
    </citation>
    <scope>NUCLEOTIDE SEQUENCE</scope>
    <source>
        <strain evidence="3">HKST-UBA09</strain>
    </source>
</reference>
<evidence type="ECO:0000313" key="4">
    <source>
        <dbReference type="Proteomes" id="UP000714915"/>
    </source>
</evidence>
<keyword evidence="2" id="KW-0812">Transmembrane</keyword>
<dbReference type="InterPro" id="IPR036439">
    <property type="entry name" value="Dockerin_dom_sf"/>
</dbReference>
<evidence type="ECO:0000256" key="2">
    <source>
        <dbReference type="SAM" id="Phobius"/>
    </source>
</evidence>
<reference evidence="3" key="1">
    <citation type="submission" date="2020-04" db="EMBL/GenBank/DDBJ databases">
        <authorList>
            <person name="Zhang T."/>
        </authorList>
    </citation>
    <scope>NUCLEOTIDE SEQUENCE</scope>
    <source>
        <strain evidence="3">HKST-UBA09</strain>
    </source>
</reference>
<dbReference type="AlphaFoldDB" id="A0A955RLV4"/>
<evidence type="ECO:0000313" key="3">
    <source>
        <dbReference type="EMBL" id="MCA9387130.1"/>
    </source>
</evidence>
<feature type="region of interest" description="Disordered" evidence="1">
    <location>
        <begin position="707"/>
        <end position="727"/>
    </location>
</feature>
<dbReference type="PROSITE" id="PS00018">
    <property type="entry name" value="EF_HAND_1"/>
    <property type="match status" value="1"/>
</dbReference>
<accession>A0A955RLV4</accession>
<keyword evidence="2" id="KW-1133">Transmembrane helix</keyword>
<evidence type="ECO:0000256" key="1">
    <source>
        <dbReference type="SAM" id="MobiDB-lite"/>
    </source>
</evidence>
<proteinExistence type="predicted"/>
<comment type="caution">
    <text evidence="3">The sequence shown here is derived from an EMBL/GenBank/DDBJ whole genome shotgun (WGS) entry which is preliminary data.</text>
</comment>
<sequence length="802" mass="87057">MNIIQSLIKRKLAVTIILFSVLTYFGFIQFTKPLLEVSVALVSDPVSTLDEIRWGTIYALSDGTDEITINYGDQITTMETVFYVQNPDGTLKQEIVIPIANPAGNTSFNLTQVGTYKIHIAMGYRPLTVDSTNKLMLKPRERLRTWDYADSGFNVYFNVENNTNFSLNGLLTENVAGTTTMTLYNPSDVQFGQQTLTYSATNDGTTYQTISAVTPVNGAWRVNINTVGGADTSVSLWLDGVDSYFSDSAANLFTPNFSTESETMTIDLSDNLGTRARIGGGRIAEQGTLSAVEETTFNTLHLETTEAPLNIALREPTNDNGDPNTYTSGINFTNQSIDEAFTVTNQPIVEINGLPAWYRDDLAPGGTCSGNLDSCLSYTETHAEFREFVEVLLDYYINTQGYPVSMLNLIDEPNNDVITATGYAAMMNTVADRLQANVDSAINTFLPYTGSVTVLNDTALTYIDDLIANIDSDSMRGLGIHPWLFGHSPDGGTTHSTELMDKRITDIIADLDTQYLPVEMKLNISELNAHYGSTSFQDSINIASMDHAVWWASALFTLMKHGDRVEAIAYYPFVDNGTIHNIRGWVTSGGSIKKVGYATKFMLEQIEDNVLAYSGDNNPDINFLVTQDSTDVNALNILISNKGERTYNLSYDITGATKYISTSSVEYIDTDNYVTAVAGSSTVDASDDTVTVSVAPNTITSVVLTLTSTDPHPPSGGSGGGSSSQTETATETVCGAIDIGGESGKLDLVDFANFVKKYGKTCLDPNATFTGCGKLDTNNDGEVGLIDFANFAKRYGKSACGL</sequence>
<gene>
    <name evidence="3" type="ORF">KC669_03795</name>
</gene>
<protein>
    <submittedName>
        <fullName evidence="3">Uncharacterized protein</fullName>
    </submittedName>
</protein>
<organism evidence="3 4">
    <name type="scientific">Candidatus Dojkabacteria bacterium</name>
    <dbReference type="NCBI Taxonomy" id="2099670"/>
    <lineage>
        <taxon>Bacteria</taxon>
        <taxon>Candidatus Dojkabacteria</taxon>
    </lineage>
</organism>
<dbReference type="Proteomes" id="UP000714915">
    <property type="component" value="Unassembled WGS sequence"/>
</dbReference>
<dbReference type="Gene3D" id="1.10.1330.10">
    <property type="entry name" value="Dockerin domain"/>
    <property type="match status" value="1"/>
</dbReference>
<dbReference type="SUPFAM" id="SSF51445">
    <property type="entry name" value="(Trans)glycosidases"/>
    <property type="match status" value="1"/>
</dbReference>
<dbReference type="EMBL" id="JAGQLF010000052">
    <property type="protein sequence ID" value="MCA9387130.1"/>
    <property type="molecule type" value="Genomic_DNA"/>
</dbReference>
<feature type="transmembrane region" description="Helical" evidence="2">
    <location>
        <begin position="12"/>
        <end position="30"/>
    </location>
</feature>